<dbReference type="Gene3D" id="3.90.660.10">
    <property type="match status" value="1"/>
</dbReference>
<dbReference type="OrthoDB" id="5792777at2"/>
<dbReference type="Pfam" id="PF13450">
    <property type="entry name" value="NAD_binding_8"/>
    <property type="match status" value="1"/>
</dbReference>
<dbReference type="EMBL" id="CP005587">
    <property type="protein sequence ID" value="AGK59576.1"/>
    <property type="molecule type" value="Genomic_DNA"/>
</dbReference>
<reference evidence="2 3" key="1">
    <citation type="journal article" date="2013" name="Genome Announc.">
        <title>Genome sequences for three denitrifying bacterial strains isolated from a uranium- and nitrate-contaminated subsurface environment.</title>
        <authorList>
            <person name="Venkatramanan R."/>
            <person name="Prakash O."/>
            <person name="Woyke T."/>
            <person name="Chain P."/>
            <person name="Goodwin L.A."/>
            <person name="Watson D."/>
            <person name="Brooks S."/>
            <person name="Kostka J.E."/>
            <person name="Green S.J."/>
        </authorList>
    </citation>
    <scope>NUCLEOTIDE SEQUENCE [LARGE SCALE GENOMIC DNA]</scope>
    <source>
        <strain evidence="2 3">1NES1</strain>
    </source>
</reference>
<dbReference type="PRINTS" id="PR00419">
    <property type="entry name" value="ADXRDTASE"/>
</dbReference>
<dbReference type="Gene3D" id="3.50.50.60">
    <property type="entry name" value="FAD/NAD(P)-binding domain"/>
    <property type="match status" value="1"/>
</dbReference>
<proteinExistence type="predicted"/>
<dbReference type="GO" id="GO:0016491">
    <property type="term" value="F:oxidoreductase activity"/>
    <property type="evidence" value="ECO:0007669"/>
    <property type="project" value="InterPro"/>
</dbReference>
<dbReference type="PROSITE" id="PS51257">
    <property type="entry name" value="PROKAR_LIPOPROTEIN"/>
    <property type="match status" value="1"/>
</dbReference>
<dbReference type="InterPro" id="IPR036188">
    <property type="entry name" value="FAD/NAD-bd_sf"/>
</dbReference>
<dbReference type="RefSeq" id="WP_015599591.1">
    <property type="nucleotide sequence ID" value="NC_021172.1"/>
</dbReference>
<dbReference type="eggNOG" id="COG3380">
    <property type="taxonomic scope" value="Bacteria"/>
</dbReference>
<dbReference type="Proteomes" id="UP000005952">
    <property type="component" value="Chromosome"/>
</dbReference>
<dbReference type="KEGG" id="hdt:HYPDE_39538"/>
<accession>N0BGN2</accession>
<name>N0BGN2_9HYPH</name>
<dbReference type="HOGENOM" id="CLU_036034_0_0_5"/>
<dbReference type="PANTHER" id="PTHR16128:SF5">
    <property type="entry name" value="FAD_NAD(P)-BINDING OXIDOREDUCTASE FAMILY PROTEIN"/>
    <property type="match status" value="1"/>
</dbReference>
<dbReference type="AlphaFoldDB" id="N0BGN2"/>
<keyword evidence="3" id="KW-1185">Reference proteome</keyword>
<dbReference type="STRING" id="670307.HYPDE_39538"/>
<dbReference type="PANTHER" id="PTHR16128">
    <property type="entry name" value="FAD/NAD(P)-BINDING OXIDOREDUCTASE FAMILY PROTEIN"/>
    <property type="match status" value="1"/>
</dbReference>
<evidence type="ECO:0000259" key="1">
    <source>
        <dbReference type="Pfam" id="PF01593"/>
    </source>
</evidence>
<sequence length="323" mass="35135">MTKKTAIIGAGLAGLSCARTLRRAGLDVEVFEQDAAIGGRIATIRVGSDAFDHGAQYVCAKSPEFNDFLSEIKDLGYAERWTPQKDGSANLSTPGPWMVGTPGMSSLVRPLTDRVRIDTGRRVHTLEWFGKGWHAWFADDTSAGPFDAVAVATPAAEARPLLGHIEEFADALARVRMAPCWAVMVHIDKQVFPKQDVFSNVSGIIGWVARNNTKPRRNPDEETIVVHATSAWSREAEDLDATAVAEELWDEVSRALRLPPVRPAHMTAHLWRQGFVDQPLGEAYLYSSAHKAGIAGDWCLGGLAEHAFESGDRLGRAIVGALV</sequence>
<dbReference type="InterPro" id="IPR002937">
    <property type="entry name" value="Amino_oxidase"/>
</dbReference>
<evidence type="ECO:0000313" key="2">
    <source>
        <dbReference type="EMBL" id="AGK59576.1"/>
    </source>
</evidence>
<dbReference type="SUPFAM" id="SSF51905">
    <property type="entry name" value="FAD/NAD(P)-binding domain"/>
    <property type="match status" value="1"/>
</dbReference>
<organism evidence="2 3">
    <name type="scientific">Hyphomicrobium denitrificans 1NES1</name>
    <dbReference type="NCBI Taxonomy" id="670307"/>
    <lineage>
        <taxon>Bacteria</taxon>
        <taxon>Pseudomonadati</taxon>
        <taxon>Pseudomonadota</taxon>
        <taxon>Alphaproteobacteria</taxon>
        <taxon>Hyphomicrobiales</taxon>
        <taxon>Hyphomicrobiaceae</taxon>
        <taxon>Hyphomicrobium</taxon>
    </lineage>
</organism>
<evidence type="ECO:0000313" key="3">
    <source>
        <dbReference type="Proteomes" id="UP000005952"/>
    </source>
</evidence>
<feature type="domain" description="Amine oxidase" evidence="1">
    <location>
        <begin position="98"/>
        <end position="313"/>
    </location>
</feature>
<dbReference type="Pfam" id="PF01593">
    <property type="entry name" value="Amino_oxidase"/>
    <property type="match status" value="1"/>
</dbReference>
<gene>
    <name evidence="2" type="ORF">HYPDE_39538</name>
</gene>
<protein>
    <submittedName>
        <fullName evidence="2">FAD dependent oxidoreductase</fullName>
    </submittedName>
</protein>